<proteinExistence type="predicted"/>
<feature type="region of interest" description="Disordered" evidence="1">
    <location>
        <begin position="374"/>
        <end position="395"/>
    </location>
</feature>
<keyword evidence="3" id="KW-1185">Reference proteome</keyword>
<sequence length="1127" mass="126917">MCDNSILHGLSFESPYLSTVRWCKVAIKKHYNPPYTVWNAGVRQKAMLKMPTLTLLDEILQEIVNQADAWKTFSVSQARCITWRSWAIVVGGARLDVRRRTIMFHKCYMWLRHGDLAVNGSMRTSSRAGSFILATQGRALSNMGKKGELGIVALTALSVAVLSVRAPEDPSVQEFSTARRHCWRQAAVGNSSVLQLLCRPVWCKKNHLERVFHEKNGCGVFSVTHGLMKSYCGLHDTWGLVFNVRSGANCFPRIQKKVCTSFSRVGPCRDNHLPHTPKTASHGEIARHSCVESAIKYLLSTNVRDLPFRCSNLQQMIVYIVNASLTFTVVSLKLLIPCRCMRYLLLSSAGSLPSKQGTKRQLAKRAYPGTSRSLLTADYRPPRHPRRGNNKPHGAITQTSRFIETNKTVHLFLCRRRLISRGCGASRTLHILCKLRREWERPRQRLFAVRVLYPAWRARYDAAHYKHVLPNNRGSLSLSHVLQPARVASNFRAAINRRLNGAFVKARAPKPADLTAPASSDGCCSLERGGPGVRGNSHTRPRGPPTEINTRYTRRAEYEVIHPAGGLVAVDTTVAARREARRDNCGGTARHCSVYISHTLLRFAVTTSYIRHAVRCISYRMKDGIDSVSQLQLLYARRNSAKSLRAGTTTTVPLFGWWVYQMLVSTYREVRCSVSSRCHGGRRPPLIGRRLPRRCCCKALAHSRRDSTSPLRRVIQGTARKASLADVGAPDCKPDFLTVYLKVRGTWCGRSLTRTCPRVSSGGTYLWRVYCGAGRDLANGTGISRGGALPRHVWLEDLSSRRPALRRLAGPCQDHDPRTDIPQLLLVGVADSFGERLGHYSSCAALWPHLIQGYVCYAVRECNDGGKRDIPEKMRRPCGIVRYDSHLRKFGSDTVGGWNPVRIGGKRAFRRRNEKDGVHFHEQDTPTFQLPVSMKFAYRRLSTDELARRWSNLRGRFHIMKSKNHHFTDCKTVQAFGPIVRSGRPTARAKLLGSSPGERGGFPTCGNFLTRVHDWAFPCLTTFVERKETARMPHNYSAQNASSLPGTTKLGFLLLSPKTYASYIHHHMGTTADKFQTFLHDVRYRETIMYSHHVTQRDDPVSQRKNMHTPRLPNERESGAFPDTDQA</sequence>
<evidence type="ECO:0000313" key="3">
    <source>
        <dbReference type="Proteomes" id="UP001159363"/>
    </source>
</evidence>
<evidence type="ECO:0000256" key="1">
    <source>
        <dbReference type="SAM" id="MobiDB-lite"/>
    </source>
</evidence>
<evidence type="ECO:0000313" key="2">
    <source>
        <dbReference type="EMBL" id="KAJ8893993.1"/>
    </source>
</evidence>
<name>A0ABQ9IDM7_9NEOP</name>
<accession>A0ABQ9IDM7</accession>
<reference evidence="2 3" key="1">
    <citation type="submission" date="2023-02" db="EMBL/GenBank/DDBJ databases">
        <title>LHISI_Scaffold_Assembly.</title>
        <authorList>
            <person name="Stuart O.P."/>
            <person name="Cleave R."/>
            <person name="Magrath M.J.L."/>
            <person name="Mikheyev A.S."/>
        </authorList>
    </citation>
    <scope>NUCLEOTIDE SEQUENCE [LARGE SCALE GENOMIC DNA]</scope>
    <source>
        <strain evidence="2">Daus_M_001</strain>
        <tissue evidence="2">Leg muscle</tissue>
    </source>
</reference>
<organism evidence="2 3">
    <name type="scientific">Dryococelus australis</name>
    <dbReference type="NCBI Taxonomy" id="614101"/>
    <lineage>
        <taxon>Eukaryota</taxon>
        <taxon>Metazoa</taxon>
        <taxon>Ecdysozoa</taxon>
        <taxon>Arthropoda</taxon>
        <taxon>Hexapoda</taxon>
        <taxon>Insecta</taxon>
        <taxon>Pterygota</taxon>
        <taxon>Neoptera</taxon>
        <taxon>Polyneoptera</taxon>
        <taxon>Phasmatodea</taxon>
        <taxon>Verophasmatodea</taxon>
        <taxon>Anareolatae</taxon>
        <taxon>Phasmatidae</taxon>
        <taxon>Eurycanthinae</taxon>
        <taxon>Dryococelus</taxon>
    </lineage>
</organism>
<feature type="region of interest" description="Disordered" evidence="1">
    <location>
        <begin position="1094"/>
        <end position="1127"/>
    </location>
</feature>
<dbReference type="EMBL" id="JARBHB010000002">
    <property type="protein sequence ID" value="KAJ8893993.1"/>
    <property type="molecule type" value="Genomic_DNA"/>
</dbReference>
<comment type="caution">
    <text evidence="2">The sequence shown here is derived from an EMBL/GenBank/DDBJ whole genome shotgun (WGS) entry which is preliminary data.</text>
</comment>
<dbReference type="Proteomes" id="UP001159363">
    <property type="component" value="Chromosome 2"/>
</dbReference>
<feature type="region of interest" description="Disordered" evidence="1">
    <location>
        <begin position="529"/>
        <end position="548"/>
    </location>
</feature>
<gene>
    <name evidence="2" type="ORF">PR048_006600</name>
</gene>
<protein>
    <submittedName>
        <fullName evidence="2">Uncharacterized protein</fullName>
    </submittedName>
</protein>